<accession>A0A5J5F280</accession>
<reference evidence="3 4" key="1">
    <citation type="submission" date="2019-09" db="EMBL/GenBank/DDBJ databases">
        <title>Draft genome of the ectomycorrhizal ascomycete Sphaerosporella brunnea.</title>
        <authorList>
            <consortium name="DOE Joint Genome Institute"/>
            <person name="Benucci G.M."/>
            <person name="Marozzi G."/>
            <person name="Antonielli L."/>
            <person name="Sanchez S."/>
            <person name="Marco P."/>
            <person name="Wang X."/>
            <person name="Falini L.B."/>
            <person name="Barry K."/>
            <person name="Haridas S."/>
            <person name="Lipzen A."/>
            <person name="Labutti K."/>
            <person name="Grigoriev I.V."/>
            <person name="Murat C."/>
            <person name="Martin F."/>
            <person name="Albertini E."/>
            <person name="Donnini D."/>
            <person name="Bonito G."/>
        </authorList>
    </citation>
    <scope>NUCLEOTIDE SEQUENCE [LARGE SCALE GENOMIC DNA]</scope>
    <source>
        <strain evidence="3 4">Sb_GMNB300</strain>
    </source>
</reference>
<keyword evidence="2" id="KW-1133">Transmembrane helix</keyword>
<evidence type="ECO:0008006" key="5">
    <source>
        <dbReference type="Google" id="ProtNLM"/>
    </source>
</evidence>
<evidence type="ECO:0000256" key="2">
    <source>
        <dbReference type="SAM" id="Phobius"/>
    </source>
</evidence>
<comment type="caution">
    <text evidence="3">The sequence shown here is derived from an EMBL/GenBank/DDBJ whole genome shotgun (WGS) entry which is preliminary data.</text>
</comment>
<gene>
    <name evidence="3" type="ORF">FN846DRAFT_905594</name>
</gene>
<keyword evidence="4" id="KW-1185">Reference proteome</keyword>
<protein>
    <recommendedName>
        <fullName evidence="5">MARVEL domain-containing protein</fullName>
    </recommendedName>
</protein>
<dbReference type="EMBL" id="VXIS01000057">
    <property type="protein sequence ID" value="KAA8909459.1"/>
    <property type="molecule type" value="Genomic_DNA"/>
</dbReference>
<dbReference type="AlphaFoldDB" id="A0A5J5F280"/>
<organism evidence="3 4">
    <name type="scientific">Sphaerosporella brunnea</name>
    <dbReference type="NCBI Taxonomy" id="1250544"/>
    <lineage>
        <taxon>Eukaryota</taxon>
        <taxon>Fungi</taxon>
        <taxon>Dikarya</taxon>
        <taxon>Ascomycota</taxon>
        <taxon>Pezizomycotina</taxon>
        <taxon>Pezizomycetes</taxon>
        <taxon>Pezizales</taxon>
        <taxon>Pyronemataceae</taxon>
        <taxon>Sphaerosporella</taxon>
    </lineage>
</organism>
<proteinExistence type="predicted"/>
<feature type="transmembrane region" description="Helical" evidence="2">
    <location>
        <begin position="21"/>
        <end position="38"/>
    </location>
</feature>
<feature type="transmembrane region" description="Helical" evidence="2">
    <location>
        <begin position="138"/>
        <end position="163"/>
    </location>
</feature>
<evidence type="ECO:0000313" key="4">
    <source>
        <dbReference type="Proteomes" id="UP000326924"/>
    </source>
</evidence>
<dbReference type="InParanoid" id="A0A5J5F280"/>
<dbReference type="Proteomes" id="UP000326924">
    <property type="component" value="Unassembled WGS sequence"/>
</dbReference>
<keyword evidence="2" id="KW-0472">Membrane</keyword>
<feature type="transmembrane region" description="Helical" evidence="2">
    <location>
        <begin position="80"/>
        <end position="100"/>
    </location>
</feature>
<evidence type="ECO:0000256" key="1">
    <source>
        <dbReference type="SAM" id="MobiDB-lite"/>
    </source>
</evidence>
<sequence>MAFLAKSIIKITTWILRLFQNVFALILIGVCGYMLHQFNQFHFLNPQEVVVPMLFSCIALAVSFFSLIAICCLPYTLQILAAFFDFAILSGFITSAVLLANNFHADDKLNPLRNWLIYIRLVNHQSDRHRRSSALVKLLDACVILMIILFFFTTLLSVCLAMLSTEEHYERAATREMVEVEEGHRHGHGHGHDRYYSSTSNHEA</sequence>
<feature type="compositionally biased region" description="Basic and acidic residues" evidence="1">
    <location>
        <begin position="181"/>
        <end position="195"/>
    </location>
</feature>
<feature type="region of interest" description="Disordered" evidence="1">
    <location>
        <begin position="181"/>
        <end position="204"/>
    </location>
</feature>
<feature type="transmembrane region" description="Helical" evidence="2">
    <location>
        <begin position="50"/>
        <end position="73"/>
    </location>
</feature>
<dbReference type="OrthoDB" id="5342507at2759"/>
<name>A0A5J5F280_9PEZI</name>
<evidence type="ECO:0000313" key="3">
    <source>
        <dbReference type="EMBL" id="KAA8909459.1"/>
    </source>
</evidence>
<keyword evidence="2" id="KW-0812">Transmembrane</keyword>